<feature type="domain" description="RyR/IP3R Homology associated" evidence="2">
    <location>
        <begin position="315"/>
        <end position="390"/>
    </location>
</feature>
<dbReference type="Proteomes" id="UP000078046">
    <property type="component" value="Unassembled WGS sequence"/>
</dbReference>
<keyword evidence="1" id="KW-0812">Transmembrane</keyword>
<evidence type="ECO:0000313" key="4">
    <source>
        <dbReference type="Proteomes" id="UP000078046"/>
    </source>
</evidence>
<dbReference type="AlphaFoldDB" id="A0A177ASQ7"/>
<evidence type="ECO:0000313" key="3">
    <source>
        <dbReference type="EMBL" id="OAF65015.1"/>
    </source>
</evidence>
<gene>
    <name evidence="3" type="ORF">A3Q56_07269</name>
</gene>
<organism evidence="3 4">
    <name type="scientific">Intoshia linei</name>
    <dbReference type="NCBI Taxonomy" id="1819745"/>
    <lineage>
        <taxon>Eukaryota</taxon>
        <taxon>Metazoa</taxon>
        <taxon>Spiralia</taxon>
        <taxon>Lophotrochozoa</taxon>
        <taxon>Mesozoa</taxon>
        <taxon>Orthonectida</taxon>
        <taxon>Rhopaluridae</taxon>
        <taxon>Intoshia</taxon>
    </lineage>
</organism>
<sequence length="632" mass="72834">MKILRCLIHNEIVKLPLDYDINDKKIKKRIKIISNVQNSLNKHKILNYISQHLSKTNEKIVNEALALMVNMLYMGNRNVQISLEEYFLGSNEETFFFAIKDFLHHAAISMKEKRLLITQHQQKISKAIDDAMRFQSALLTSKESKLESRHQFKRLASSLKNGKIEFNMQKQSTRNPSAVLKNRLKSTQLGSSKTEGHTVNGSKLSLVSDSNNIIKMYDQKSTKNKVFPVESITSVAATVDIYSLNEVNRIINMAVDSEKFLNVSNNDYGIELVFKILGLMCDGHNKILQHGTQIRAYNFKDIERGINPSILNQEKTASGYLREQPDNIKSVNLIIATSQFMNMLYSNINSYTITITINLVNTLIEFTSGNYQNQICVFDSKICDHINFILRSEFGNVINEEKYIKLMDAIATLIVSIVENYRSHASNRDKSKCCVDVLECLDVKTIIKKAVKFYENTIPILTKRNYPESLATCALNVGFKYFFIYTRMEELQNLGIIPVKESSSLSLETSFALDYYKSKTKSIEILVNDELERVHFKCNERSILREDIMNKFNYDVDRTSSSSKLRDLVLWSVDIMEDINYTKKIQKIPIIRHCLKYDYGINISMILLSFFYSILIIASWNQPYIDGKPNYN</sequence>
<keyword evidence="1" id="KW-1133">Transmembrane helix</keyword>
<name>A0A177ASQ7_9BILA</name>
<feature type="non-terminal residue" evidence="3">
    <location>
        <position position="632"/>
    </location>
</feature>
<dbReference type="PANTHER" id="PTHR13715">
    <property type="entry name" value="RYANODINE RECEPTOR AND IP3 RECEPTOR"/>
    <property type="match status" value="1"/>
</dbReference>
<evidence type="ECO:0000259" key="2">
    <source>
        <dbReference type="Pfam" id="PF08454"/>
    </source>
</evidence>
<dbReference type="Pfam" id="PF08454">
    <property type="entry name" value="RIH_assoc"/>
    <property type="match status" value="1"/>
</dbReference>
<keyword evidence="1" id="KW-0472">Membrane</keyword>
<dbReference type="InterPro" id="IPR015925">
    <property type="entry name" value="Ryanodine_IP3_receptor"/>
</dbReference>
<proteinExistence type="predicted"/>
<comment type="caution">
    <text evidence="3">The sequence shown here is derived from an EMBL/GenBank/DDBJ whole genome shotgun (WGS) entry which is preliminary data.</text>
</comment>
<dbReference type="PANTHER" id="PTHR13715:SF99">
    <property type="entry name" value="INOSITOL 1,4,5-TRISPHOSPHATE RECEPTOR-LIKE PROTEIN A"/>
    <property type="match status" value="1"/>
</dbReference>
<dbReference type="GO" id="GO:0006816">
    <property type="term" value="P:calcium ion transport"/>
    <property type="evidence" value="ECO:0007669"/>
    <property type="project" value="InterPro"/>
</dbReference>
<feature type="transmembrane region" description="Helical" evidence="1">
    <location>
        <begin position="599"/>
        <end position="620"/>
    </location>
</feature>
<keyword evidence="4" id="KW-1185">Reference proteome</keyword>
<dbReference type="EMBL" id="LWCA01001491">
    <property type="protein sequence ID" value="OAF65015.1"/>
    <property type="molecule type" value="Genomic_DNA"/>
</dbReference>
<accession>A0A177ASQ7</accession>
<reference evidence="3 4" key="1">
    <citation type="submission" date="2016-04" db="EMBL/GenBank/DDBJ databases">
        <title>The genome of Intoshia linei affirms orthonectids as highly simplified spiralians.</title>
        <authorList>
            <person name="Mikhailov K.V."/>
            <person name="Slusarev G.S."/>
            <person name="Nikitin M.A."/>
            <person name="Logacheva M.D."/>
            <person name="Penin A."/>
            <person name="Aleoshin V."/>
            <person name="Panchin Y.V."/>
        </authorList>
    </citation>
    <scope>NUCLEOTIDE SEQUENCE [LARGE SCALE GENOMIC DNA]</scope>
    <source>
        <strain evidence="3">Intl2013</strain>
        <tissue evidence="3">Whole animal</tissue>
    </source>
</reference>
<dbReference type="OrthoDB" id="300855at2759"/>
<protein>
    <recommendedName>
        <fullName evidence="2">RyR/IP3R Homology associated domain-containing protein</fullName>
    </recommendedName>
</protein>
<dbReference type="InterPro" id="IPR013662">
    <property type="entry name" value="RIH_assoc-dom"/>
</dbReference>
<evidence type="ECO:0000256" key="1">
    <source>
        <dbReference type="SAM" id="Phobius"/>
    </source>
</evidence>